<comment type="similarity">
    <text evidence="4">Belongs to the PqqD family.</text>
</comment>
<keyword evidence="6" id="KW-1185">Reference proteome</keyword>
<accession>A0A1H8UF75</accession>
<dbReference type="OrthoDB" id="7356791at2"/>
<evidence type="ECO:0000256" key="4">
    <source>
        <dbReference type="HAMAP-Rule" id="MF_00655"/>
    </source>
</evidence>
<dbReference type="InterPro" id="IPR041881">
    <property type="entry name" value="PqqD_sf"/>
</dbReference>
<dbReference type="HAMAP" id="MF_00655">
    <property type="entry name" value="PQQ_syn_PqqD"/>
    <property type="match status" value="1"/>
</dbReference>
<organism evidence="5 6">
    <name type="scientific">Aquisalimonas asiatica</name>
    <dbReference type="NCBI Taxonomy" id="406100"/>
    <lineage>
        <taxon>Bacteria</taxon>
        <taxon>Pseudomonadati</taxon>
        <taxon>Pseudomonadota</taxon>
        <taxon>Gammaproteobacteria</taxon>
        <taxon>Chromatiales</taxon>
        <taxon>Ectothiorhodospiraceae</taxon>
        <taxon>Aquisalimonas</taxon>
    </lineage>
</organism>
<evidence type="ECO:0000256" key="2">
    <source>
        <dbReference type="ARBA" id="ARBA00011741"/>
    </source>
</evidence>
<keyword evidence="3 4" id="KW-0884">PQQ biosynthesis</keyword>
<dbReference type="Gene3D" id="1.10.10.1150">
    <property type="entry name" value="Coenzyme PQQ synthesis protein D (PqqD)"/>
    <property type="match status" value="1"/>
</dbReference>
<dbReference type="STRING" id="406100.SAMN04488052_106169"/>
<dbReference type="GO" id="GO:0048038">
    <property type="term" value="F:quinone binding"/>
    <property type="evidence" value="ECO:0007669"/>
    <property type="project" value="InterPro"/>
</dbReference>
<dbReference type="RefSeq" id="WP_091644929.1">
    <property type="nucleotide sequence ID" value="NZ_FOEG01000006.1"/>
</dbReference>
<comment type="function">
    <text evidence="4">Functions as a PqqA binding protein and presents PqqA to PqqE, in the pyrroloquinoline quinone (PQQ) biosynthetic pathway.</text>
</comment>
<dbReference type="InterPro" id="IPR022479">
    <property type="entry name" value="PqqD_bac"/>
</dbReference>
<gene>
    <name evidence="4" type="primary">pqqD</name>
    <name evidence="5" type="ORF">SAMN04488052_106169</name>
</gene>
<comment type="subunit">
    <text evidence="2 4">Monomer. Interacts with PqqE.</text>
</comment>
<name>A0A1H8UF75_9GAMM</name>
<evidence type="ECO:0000256" key="1">
    <source>
        <dbReference type="ARBA" id="ARBA00004886"/>
    </source>
</evidence>
<sequence>MDRSTPIALARGVRLQWEPAQEARVLLYPEGMVQLNESAGEILALCDGRTLADLIDELSRRFPDADVADDVVEFLVDARSQGWVQWEEQGHEH</sequence>
<evidence type="ECO:0000313" key="6">
    <source>
        <dbReference type="Proteomes" id="UP000199657"/>
    </source>
</evidence>
<evidence type="ECO:0000313" key="5">
    <source>
        <dbReference type="EMBL" id="SEP01912.1"/>
    </source>
</evidence>
<protein>
    <recommendedName>
        <fullName evidence="4">PqqA binding protein</fullName>
    </recommendedName>
    <alternativeName>
        <fullName evidence="4">Coenzyme PQQ synthesis protein D</fullName>
    </alternativeName>
    <alternativeName>
        <fullName evidence="4">Pyrroloquinoline quinone biosynthesis protein D</fullName>
    </alternativeName>
</protein>
<dbReference type="UniPathway" id="UPA00539"/>
<dbReference type="GO" id="GO:0018189">
    <property type="term" value="P:pyrroloquinoline quinone biosynthetic process"/>
    <property type="evidence" value="ECO:0007669"/>
    <property type="project" value="UniProtKB-UniRule"/>
</dbReference>
<proteinExistence type="inferred from homology"/>
<dbReference type="EMBL" id="FOEG01000006">
    <property type="protein sequence ID" value="SEP01912.1"/>
    <property type="molecule type" value="Genomic_DNA"/>
</dbReference>
<dbReference type="NCBIfam" id="TIGR03859">
    <property type="entry name" value="PQQ_PqqD"/>
    <property type="match status" value="1"/>
</dbReference>
<dbReference type="NCBIfam" id="NF002535">
    <property type="entry name" value="PRK02079.1"/>
    <property type="match status" value="1"/>
</dbReference>
<reference evidence="5 6" key="1">
    <citation type="submission" date="2016-10" db="EMBL/GenBank/DDBJ databases">
        <authorList>
            <person name="de Groot N.N."/>
        </authorList>
    </citation>
    <scope>NUCLEOTIDE SEQUENCE [LARGE SCALE GENOMIC DNA]</scope>
    <source>
        <strain evidence="5 6">CGMCC 1.6291</strain>
    </source>
</reference>
<dbReference type="InterPro" id="IPR008792">
    <property type="entry name" value="PQQD"/>
</dbReference>
<dbReference type="Pfam" id="PF05402">
    <property type="entry name" value="PqqD"/>
    <property type="match status" value="1"/>
</dbReference>
<evidence type="ECO:0000256" key="3">
    <source>
        <dbReference type="ARBA" id="ARBA00022905"/>
    </source>
</evidence>
<comment type="pathway">
    <text evidence="1 4">Cofactor biosynthesis; pyrroloquinoline quinone biosynthesis.</text>
</comment>
<dbReference type="AlphaFoldDB" id="A0A1H8UF75"/>
<dbReference type="Proteomes" id="UP000199657">
    <property type="component" value="Unassembled WGS sequence"/>
</dbReference>